<keyword evidence="8" id="KW-0472">Membrane</keyword>
<dbReference type="Proteomes" id="UP000229498">
    <property type="component" value="Unassembled WGS sequence"/>
</dbReference>
<evidence type="ECO:0000256" key="6">
    <source>
        <dbReference type="ARBA" id="ARBA00023004"/>
    </source>
</evidence>
<dbReference type="InterPro" id="IPR003593">
    <property type="entry name" value="AAA+_ATPase"/>
</dbReference>
<reference evidence="10 11" key="1">
    <citation type="submission" date="2017-11" db="EMBL/GenBank/DDBJ databases">
        <title>Draft genome sequence of Rhizobiales bacterium SY3-13.</title>
        <authorList>
            <person name="Sun C."/>
        </authorList>
    </citation>
    <scope>NUCLEOTIDE SEQUENCE [LARGE SCALE GENOMIC DNA]</scope>
    <source>
        <strain evidence="10 11">SY3-13</strain>
    </source>
</reference>
<evidence type="ECO:0000256" key="2">
    <source>
        <dbReference type="ARBA" id="ARBA00022475"/>
    </source>
</evidence>
<dbReference type="GO" id="GO:0015408">
    <property type="term" value="F:ABC-type ferric iron transporter activity"/>
    <property type="evidence" value="ECO:0007669"/>
    <property type="project" value="InterPro"/>
</dbReference>
<keyword evidence="4" id="KW-0547">Nucleotide-binding</keyword>
<dbReference type="InterPro" id="IPR017871">
    <property type="entry name" value="ABC_transporter-like_CS"/>
</dbReference>
<protein>
    <submittedName>
        <fullName evidence="10">ABC transporter ATP-binding protein</fullName>
    </submittedName>
</protein>
<keyword evidence="6" id="KW-0408">Iron</keyword>
<evidence type="ECO:0000256" key="7">
    <source>
        <dbReference type="ARBA" id="ARBA00023065"/>
    </source>
</evidence>
<dbReference type="SUPFAM" id="SSF50331">
    <property type="entry name" value="MOP-like"/>
    <property type="match status" value="1"/>
</dbReference>
<dbReference type="InterPro" id="IPR015853">
    <property type="entry name" value="ABC_transpr_FbpC"/>
</dbReference>
<dbReference type="GO" id="GO:0043190">
    <property type="term" value="C:ATP-binding cassette (ABC) transporter complex"/>
    <property type="evidence" value="ECO:0007669"/>
    <property type="project" value="InterPro"/>
</dbReference>
<evidence type="ECO:0000313" key="10">
    <source>
        <dbReference type="EMBL" id="PJK30073.1"/>
    </source>
</evidence>
<dbReference type="GO" id="GO:0005524">
    <property type="term" value="F:ATP binding"/>
    <property type="evidence" value="ECO:0007669"/>
    <property type="project" value="UniProtKB-KW"/>
</dbReference>
<evidence type="ECO:0000256" key="3">
    <source>
        <dbReference type="ARBA" id="ARBA00022496"/>
    </source>
</evidence>
<evidence type="ECO:0000259" key="9">
    <source>
        <dbReference type="PROSITE" id="PS50893"/>
    </source>
</evidence>
<dbReference type="CDD" id="cd03259">
    <property type="entry name" value="ABC_Carb_Solutes_like"/>
    <property type="match status" value="1"/>
</dbReference>
<accession>A0A2M9G2Y8</accession>
<dbReference type="GO" id="GO:0015697">
    <property type="term" value="P:quaternary ammonium group transport"/>
    <property type="evidence" value="ECO:0007669"/>
    <property type="project" value="UniProtKB-ARBA"/>
</dbReference>
<evidence type="ECO:0000256" key="8">
    <source>
        <dbReference type="ARBA" id="ARBA00023136"/>
    </source>
</evidence>
<keyword evidence="2" id="KW-1003">Cell membrane</keyword>
<name>A0A2M9G2Y8_9PROT</name>
<dbReference type="RefSeq" id="WP_109793346.1">
    <property type="nucleotide sequence ID" value="NZ_PHIG01000031.1"/>
</dbReference>
<organism evidence="10 11">
    <name type="scientific">Minwuia thermotolerans</name>
    <dbReference type="NCBI Taxonomy" id="2056226"/>
    <lineage>
        <taxon>Bacteria</taxon>
        <taxon>Pseudomonadati</taxon>
        <taxon>Pseudomonadota</taxon>
        <taxon>Alphaproteobacteria</taxon>
        <taxon>Minwuiales</taxon>
        <taxon>Minwuiaceae</taxon>
        <taxon>Minwuia</taxon>
    </lineage>
</organism>
<dbReference type="InterPro" id="IPR027417">
    <property type="entry name" value="P-loop_NTPase"/>
</dbReference>
<dbReference type="Pfam" id="PF08402">
    <property type="entry name" value="TOBE_2"/>
    <property type="match status" value="1"/>
</dbReference>
<keyword evidence="3" id="KW-0410">Iron transport</keyword>
<evidence type="ECO:0000313" key="11">
    <source>
        <dbReference type="Proteomes" id="UP000229498"/>
    </source>
</evidence>
<dbReference type="PROSITE" id="PS50893">
    <property type="entry name" value="ABC_TRANSPORTER_2"/>
    <property type="match status" value="1"/>
</dbReference>
<keyword evidence="5 10" id="KW-0067">ATP-binding</keyword>
<keyword evidence="11" id="KW-1185">Reference proteome</keyword>
<proteinExistence type="predicted"/>
<gene>
    <name evidence="10" type="ORF">CVT23_09955</name>
</gene>
<dbReference type="SMART" id="SM00382">
    <property type="entry name" value="AAA"/>
    <property type="match status" value="1"/>
</dbReference>
<comment type="caution">
    <text evidence="10">The sequence shown here is derived from an EMBL/GenBank/DDBJ whole genome shotgun (WGS) entry which is preliminary data.</text>
</comment>
<dbReference type="InterPro" id="IPR003439">
    <property type="entry name" value="ABC_transporter-like_ATP-bd"/>
</dbReference>
<dbReference type="InterPro" id="IPR008995">
    <property type="entry name" value="Mo/tungstate-bd_C_term_dom"/>
</dbReference>
<dbReference type="Gene3D" id="3.40.50.300">
    <property type="entry name" value="P-loop containing nucleotide triphosphate hydrolases"/>
    <property type="match status" value="1"/>
</dbReference>
<dbReference type="InterPro" id="IPR013611">
    <property type="entry name" value="Transp-assoc_OB_typ2"/>
</dbReference>
<dbReference type="PANTHER" id="PTHR42781">
    <property type="entry name" value="SPERMIDINE/PUTRESCINE IMPORT ATP-BINDING PROTEIN POTA"/>
    <property type="match status" value="1"/>
</dbReference>
<dbReference type="PROSITE" id="PS00211">
    <property type="entry name" value="ABC_TRANSPORTER_1"/>
    <property type="match status" value="1"/>
</dbReference>
<dbReference type="AlphaFoldDB" id="A0A2M9G2Y8"/>
<dbReference type="PANTHER" id="PTHR42781:SF4">
    <property type="entry name" value="SPERMIDINE_PUTRESCINE IMPORT ATP-BINDING PROTEIN POTA"/>
    <property type="match status" value="1"/>
</dbReference>
<keyword evidence="1" id="KW-0813">Transport</keyword>
<dbReference type="GO" id="GO:0016887">
    <property type="term" value="F:ATP hydrolysis activity"/>
    <property type="evidence" value="ECO:0007669"/>
    <property type="project" value="InterPro"/>
</dbReference>
<dbReference type="InterPro" id="IPR050093">
    <property type="entry name" value="ABC_SmlMolc_Importer"/>
</dbReference>
<dbReference type="FunFam" id="3.40.50.300:FF:000425">
    <property type="entry name" value="Probable ABC transporter, ATP-binding subunit"/>
    <property type="match status" value="1"/>
</dbReference>
<evidence type="ECO:0000256" key="4">
    <source>
        <dbReference type="ARBA" id="ARBA00022741"/>
    </source>
</evidence>
<sequence length="346" mass="37161">MAKLRFSDVTHRFGPLKAVDGLSLDLAEGEILCLLGPSGCGKTTSLRLAAGLEELQAGRIEIDGRVVAEPGRALPPEQRRVGMVFQDYALFPHLTVAGNVAFGLKHMTAGNRQERAMAMLARVGLTGRADVYPHQLSGGEQQRVALARALAPEPRLMLMDEPFANLDVTLRNSVRDETLSLLKGLGATVLLVTHDPEEAMRMAERIAVMQAGRLVQVGPAEEVYLRPADPFMARFFGPVNEIPANVEDGIAATPLGSFPAAGAAEGRALAVIRPEAMVLDADGAGDGVEAAVTDIRLIGAYWRVALETEAGLQLRARTTERPPGTGERIRVTVDPQRLILFPERAI</sequence>
<dbReference type="SUPFAM" id="SSF52540">
    <property type="entry name" value="P-loop containing nucleoside triphosphate hydrolases"/>
    <property type="match status" value="1"/>
</dbReference>
<evidence type="ECO:0000256" key="5">
    <source>
        <dbReference type="ARBA" id="ARBA00022840"/>
    </source>
</evidence>
<dbReference type="OrthoDB" id="9802264at2"/>
<keyword evidence="7" id="KW-0406">Ion transport</keyword>
<dbReference type="EMBL" id="PHIG01000031">
    <property type="protein sequence ID" value="PJK30073.1"/>
    <property type="molecule type" value="Genomic_DNA"/>
</dbReference>
<evidence type="ECO:0000256" key="1">
    <source>
        <dbReference type="ARBA" id="ARBA00022448"/>
    </source>
</evidence>
<feature type="domain" description="ABC transporter" evidence="9">
    <location>
        <begin position="4"/>
        <end position="236"/>
    </location>
</feature>
<dbReference type="Pfam" id="PF00005">
    <property type="entry name" value="ABC_tran"/>
    <property type="match status" value="1"/>
</dbReference>